<dbReference type="InterPro" id="IPR011029">
    <property type="entry name" value="DEATH-like_dom_sf"/>
</dbReference>
<keyword evidence="1" id="KW-0393">Immunoglobulin domain</keyword>
<comment type="function">
    <text evidence="1">Receptor for netrin required for axon guidance. Mediates axon repulsion of neuronal growth cones in the developing nervous system upon ligand binding.</text>
</comment>
<dbReference type="Gene3D" id="2.60.220.30">
    <property type="match status" value="1"/>
</dbReference>
<dbReference type="GeneID" id="105447557"/>
<dbReference type="InterPro" id="IPR000906">
    <property type="entry name" value="ZU5_dom"/>
</dbReference>
<dbReference type="Pfam" id="PF00791">
    <property type="entry name" value="ZU5"/>
    <property type="match status" value="1"/>
</dbReference>
<dbReference type="CDD" id="cd01670">
    <property type="entry name" value="Death"/>
    <property type="match status" value="1"/>
</dbReference>
<protein>
    <recommendedName>
        <fullName evidence="1">Netrin receptor UNC5</fullName>
    </recommendedName>
</protein>
<dbReference type="InParanoid" id="A0A7M7NZP5"/>
<proteinExistence type="inferred from homology"/>
<dbReference type="PROSITE" id="PS51145">
    <property type="entry name" value="ZU5"/>
    <property type="match status" value="1"/>
</dbReference>
<dbReference type="Proteomes" id="UP000007110">
    <property type="component" value="Unassembled WGS sequence"/>
</dbReference>
<dbReference type="InterPro" id="IPR037936">
    <property type="entry name" value="UNC5A-D"/>
</dbReference>
<dbReference type="GO" id="GO:0005042">
    <property type="term" value="F:netrin receptor activity"/>
    <property type="evidence" value="ECO:0007669"/>
    <property type="project" value="UniProtKB-UniRule"/>
</dbReference>
<sequence length="718" mass="80355">MLLAFASQIKAEQFFEIGKKLEFNRTELEHIQHRTFTNRKDANIQMLSSWKASQSSGPEAIEVIKRVWESTQTASKSVKSEVVDEESLPEKNQTITKPMRRLLQSKGTDADYVEIIRTKDSDQDKAVDDINKSGGAPTLEELCSVAGAVKNLPLAWELGKALCLEDDVIAALIEPPDLTTLTKVARQLVDDTWIGLDRKERRKKMAELLLEYNIQDNQTDDALKELDKRMCSISDLLQLAPRLHVGASDIMRAMCKTVTLPAYVVHPVVLHMLREWLRRGGTRGRLVEIVQAFRFNDAVESIAATIKADQGFVEFISISTLDHKGGVVELRELDIQVSIPAGALRRGMRSVVTIRIPREGAARIPLRDGDVLITPVVECSLTQELLEPATVVLPHCIGPKQCRDGSGMILFTKTGLGTFSRRRLLPNSSRGFHITKDKVDFTTNQLQLFALSSTNVQGVQFRCVTFQPLFMPSSRKVTLRVYVTHPYRRPIKDIERAEKELSEPFCPVTNATKFSVESTTLDLTICFSDGLIEKPKTISIGKLLAEESSVLSIELEFLPFEDGKKTFNLSIQQGTSTLVEQSLTTSIEAEPDYGVNLTDAQGQQHYASDKLLETLTNVLFTPKDVQSLGYQLGFAHSAVEKYLNRPDLTLSSVPRSGFDEMLRDWRRRVRPGDQVDRLHTAMKDAGLGYAADVLPHGHESSMTFAQLRRVIQEKIGHT</sequence>
<reference evidence="4" key="1">
    <citation type="submission" date="2015-02" db="EMBL/GenBank/DDBJ databases">
        <title>Genome sequencing for Strongylocentrotus purpuratus.</title>
        <authorList>
            <person name="Murali S."/>
            <person name="Liu Y."/>
            <person name="Vee V."/>
            <person name="English A."/>
            <person name="Wang M."/>
            <person name="Skinner E."/>
            <person name="Han Y."/>
            <person name="Muzny D.M."/>
            <person name="Worley K.C."/>
            <person name="Gibbs R.A."/>
        </authorList>
    </citation>
    <scope>NUCLEOTIDE SEQUENCE</scope>
</reference>
<keyword evidence="4" id="KW-1185">Reference proteome</keyword>
<dbReference type="Gene3D" id="1.10.533.10">
    <property type="entry name" value="Death Domain, Fas"/>
    <property type="match status" value="2"/>
</dbReference>
<dbReference type="AlphaFoldDB" id="A0A7M7NZP5"/>
<dbReference type="SUPFAM" id="SSF47986">
    <property type="entry name" value="DEATH domain"/>
    <property type="match status" value="1"/>
</dbReference>
<evidence type="ECO:0000259" key="2">
    <source>
        <dbReference type="PROSITE" id="PS51145"/>
    </source>
</evidence>
<evidence type="ECO:0000313" key="4">
    <source>
        <dbReference type="Proteomes" id="UP000007110"/>
    </source>
</evidence>
<reference evidence="3" key="2">
    <citation type="submission" date="2021-01" db="UniProtKB">
        <authorList>
            <consortium name="EnsemblMetazoa"/>
        </authorList>
    </citation>
    <scope>IDENTIFICATION</scope>
</reference>
<dbReference type="PANTHER" id="PTHR12582:SF41">
    <property type="entry name" value="UNC5C-LIKE PROTEIN"/>
    <property type="match status" value="1"/>
</dbReference>
<dbReference type="EnsemblMetazoa" id="XM_030988266">
    <property type="protein sequence ID" value="XP_030844126"/>
    <property type="gene ID" value="LOC105447557"/>
</dbReference>
<accession>A0A7M7NZP5</accession>
<evidence type="ECO:0000313" key="3">
    <source>
        <dbReference type="EnsemblMetazoa" id="XP_030844126"/>
    </source>
</evidence>
<name>A0A7M7NZP5_STRPU</name>
<comment type="similarity">
    <text evidence="1">Belongs to the unc-5 family.</text>
</comment>
<keyword evidence="1" id="KW-0675">Receptor</keyword>
<comment type="subcellular location">
    <subcellularLocation>
        <location evidence="1">Cell membrane</location>
        <topology evidence="1">Single-pass type I membrane protein</topology>
    </subcellularLocation>
</comment>
<dbReference type="PANTHER" id="PTHR12582">
    <property type="entry name" value="NETRIN RECEPTOR UNC5"/>
    <property type="match status" value="1"/>
</dbReference>
<dbReference type="KEGG" id="spu:105447557"/>
<feature type="domain" description="ZU5" evidence="2">
    <location>
        <begin position="315"/>
        <end position="455"/>
    </location>
</feature>
<keyword evidence="1" id="KW-0217">Developmental protein</keyword>
<dbReference type="RefSeq" id="XP_030844126.1">
    <property type="nucleotide sequence ID" value="XM_030988266.1"/>
</dbReference>
<organism evidence="3 4">
    <name type="scientific">Strongylocentrotus purpuratus</name>
    <name type="common">Purple sea urchin</name>
    <dbReference type="NCBI Taxonomy" id="7668"/>
    <lineage>
        <taxon>Eukaryota</taxon>
        <taxon>Metazoa</taxon>
        <taxon>Echinodermata</taxon>
        <taxon>Eleutherozoa</taxon>
        <taxon>Echinozoa</taxon>
        <taxon>Echinoidea</taxon>
        <taxon>Euechinoidea</taxon>
        <taxon>Echinacea</taxon>
        <taxon>Camarodonta</taxon>
        <taxon>Echinidea</taxon>
        <taxon>Strongylocentrotidae</taxon>
        <taxon>Strongylocentrotus</taxon>
    </lineage>
</organism>
<dbReference type="OrthoDB" id="10135416at2759"/>
<evidence type="ECO:0000256" key="1">
    <source>
        <dbReference type="RuleBase" id="RU367033"/>
    </source>
</evidence>
<dbReference type="GO" id="GO:0005886">
    <property type="term" value="C:plasma membrane"/>
    <property type="evidence" value="ECO:0007669"/>
    <property type="project" value="UniProtKB-SubCell"/>
</dbReference>